<proteinExistence type="predicted"/>
<dbReference type="GO" id="GO:0005737">
    <property type="term" value="C:cytoplasm"/>
    <property type="evidence" value="ECO:0007669"/>
    <property type="project" value="TreeGrafter"/>
</dbReference>
<dbReference type="AlphaFoldDB" id="A0AAE0C1J5"/>
<organism evidence="2 3">
    <name type="scientific">Cymbomonas tetramitiformis</name>
    <dbReference type="NCBI Taxonomy" id="36881"/>
    <lineage>
        <taxon>Eukaryota</taxon>
        <taxon>Viridiplantae</taxon>
        <taxon>Chlorophyta</taxon>
        <taxon>Pyramimonadophyceae</taxon>
        <taxon>Pyramimonadales</taxon>
        <taxon>Pyramimonadaceae</taxon>
        <taxon>Cymbomonas</taxon>
    </lineage>
</organism>
<dbReference type="Proteomes" id="UP001190700">
    <property type="component" value="Unassembled WGS sequence"/>
</dbReference>
<evidence type="ECO:0000313" key="3">
    <source>
        <dbReference type="Proteomes" id="UP001190700"/>
    </source>
</evidence>
<feature type="non-terminal residue" evidence="2">
    <location>
        <position position="225"/>
    </location>
</feature>
<dbReference type="InterPro" id="IPR050983">
    <property type="entry name" value="GST_Omega/HSP26"/>
</dbReference>
<evidence type="ECO:0000313" key="2">
    <source>
        <dbReference type="EMBL" id="KAK3246078.1"/>
    </source>
</evidence>
<protein>
    <recommendedName>
        <fullName evidence="1">GST N-terminal domain-containing protein</fullName>
    </recommendedName>
</protein>
<accession>A0AAE0C1J5</accession>
<evidence type="ECO:0000259" key="1">
    <source>
        <dbReference type="PROSITE" id="PS50404"/>
    </source>
</evidence>
<dbReference type="EMBL" id="LGRX02030108">
    <property type="protein sequence ID" value="KAK3246078.1"/>
    <property type="molecule type" value="Genomic_DNA"/>
</dbReference>
<dbReference type="Gene3D" id="3.40.30.10">
    <property type="entry name" value="Glutaredoxin"/>
    <property type="match status" value="1"/>
</dbReference>
<dbReference type="SUPFAM" id="SSF52833">
    <property type="entry name" value="Thioredoxin-like"/>
    <property type="match status" value="1"/>
</dbReference>
<keyword evidence="3" id="KW-1185">Reference proteome</keyword>
<dbReference type="CDD" id="cd00570">
    <property type="entry name" value="GST_N_family"/>
    <property type="match status" value="1"/>
</dbReference>
<comment type="caution">
    <text evidence="2">The sequence shown here is derived from an EMBL/GenBank/DDBJ whole genome shotgun (WGS) entry which is preliminary data.</text>
</comment>
<name>A0AAE0C1J5_9CHLO</name>
<gene>
    <name evidence="2" type="ORF">CYMTET_44374</name>
</gene>
<dbReference type="Pfam" id="PF13409">
    <property type="entry name" value="GST_N_2"/>
    <property type="match status" value="1"/>
</dbReference>
<dbReference type="PANTHER" id="PTHR43968">
    <property type="match status" value="1"/>
</dbReference>
<dbReference type="InterPro" id="IPR004045">
    <property type="entry name" value="Glutathione_S-Trfase_N"/>
</dbReference>
<feature type="domain" description="GST N-terminal" evidence="1">
    <location>
        <begin position="125"/>
        <end position="206"/>
    </location>
</feature>
<dbReference type="InterPro" id="IPR036249">
    <property type="entry name" value="Thioredoxin-like_sf"/>
</dbReference>
<reference evidence="2 3" key="1">
    <citation type="journal article" date="2015" name="Genome Biol. Evol.">
        <title>Comparative Genomics of a Bacterivorous Green Alga Reveals Evolutionary Causalities and Consequences of Phago-Mixotrophic Mode of Nutrition.</title>
        <authorList>
            <person name="Burns J.A."/>
            <person name="Paasch A."/>
            <person name="Narechania A."/>
            <person name="Kim E."/>
        </authorList>
    </citation>
    <scope>NUCLEOTIDE SEQUENCE [LARGE SCALE GENOMIC DNA]</scope>
    <source>
        <strain evidence="2 3">PLY_AMNH</strain>
    </source>
</reference>
<sequence>MQTSHFAVRVLGLKAAQCSAPAPRHHLTPQNAASPAFKALRQGRCLQGRAVQPRSTRNKPVAYTKATLASTMELPTWEELSDLAVGTSTGQRISEQQALRAQGGGLPHTDAKLRLFGHSEDEVRLTLYRDHAAWCPYCQKVWMMIEEKQIPCKIEKINMRSYGDKPDWFLQKVPSGLLPVIELDNKMITESLVIMQILEAEFPDRPMIPSDPRSLDRVNNLLQLE</sequence>
<dbReference type="PANTHER" id="PTHR43968:SF14">
    <property type="entry name" value="GLUTATHIONE S-TRANSFERASE"/>
    <property type="match status" value="1"/>
</dbReference>
<dbReference type="PROSITE" id="PS50404">
    <property type="entry name" value="GST_NTER"/>
    <property type="match status" value="1"/>
</dbReference>